<sequence>MHYWSVENPRWLRQVERQRPWSLNVWCGVLHNRIIGPFFIDGTLNGQKYADFLSQQLPNLLEEVPLETRLQMWYQHGGCPAHNARVARTVLHEMFPERWIGRGGYISWPARSPDLNPLDFFRLSPSRLCPAKCNRVVLYSDTSRCR</sequence>
<evidence type="ECO:0000313" key="1">
    <source>
        <dbReference type="EMBL" id="EZA54751.1"/>
    </source>
</evidence>
<dbReference type="GO" id="GO:0003676">
    <property type="term" value="F:nucleic acid binding"/>
    <property type="evidence" value="ECO:0007669"/>
    <property type="project" value="InterPro"/>
</dbReference>
<dbReference type="Gene3D" id="3.30.420.10">
    <property type="entry name" value="Ribonuclease H-like superfamily/Ribonuclease H"/>
    <property type="match status" value="1"/>
</dbReference>
<dbReference type="PANTHER" id="PTHR47326">
    <property type="entry name" value="TRANSPOSABLE ELEMENT TC3 TRANSPOSASE-LIKE PROTEIN"/>
    <property type="match status" value="1"/>
</dbReference>
<organism evidence="1 2">
    <name type="scientific">Ooceraea biroi</name>
    <name type="common">Clonal raider ant</name>
    <name type="synonym">Cerapachys biroi</name>
    <dbReference type="NCBI Taxonomy" id="2015173"/>
    <lineage>
        <taxon>Eukaryota</taxon>
        <taxon>Metazoa</taxon>
        <taxon>Ecdysozoa</taxon>
        <taxon>Arthropoda</taxon>
        <taxon>Hexapoda</taxon>
        <taxon>Insecta</taxon>
        <taxon>Pterygota</taxon>
        <taxon>Neoptera</taxon>
        <taxon>Endopterygota</taxon>
        <taxon>Hymenoptera</taxon>
        <taxon>Apocrita</taxon>
        <taxon>Aculeata</taxon>
        <taxon>Formicoidea</taxon>
        <taxon>Formicidae</taxon>
        <taxon>Dorylinae</taxon>
        <taxon>Ooceraea</taxon>
    </lineage>
</organism>
<evidence type="ECO:0000313" key="2">
    <source>
        <dbReference type="Proteomes" id="UP000053097"/>
    </source>
</evidence>
<protein>
    <recommendedName>
        <fullName evidence="3">DUF4817 domain-containing protein</fullName>
    </recommendedName>
</protein>
<dbReference type="EMBL" id="KK107238">
    <property type="protein sequence ID" value="EZA54751.1"/>
    <property type="molecule type" value="Genomic_DNA"/>
</dbReference>
<dbReference type="PANTHER" id="PTHR47326:SF1">
    <property type="entry name" value="HTH PSQ-TYPE DOMAIN-CONTAINING PROTEIN"/>
    <property type="match status" value="1"/>
</dbReference>
<dbReference type="AlphaFoldDB" id="A0A026WGD1"/>
<proteinExistence type="predicted"/>
<dbReference type="Proteomes" id="UP000053097">
    <property type="component" value="Unassembled WGS sequence"/>
</dbReference>
<dbReference type="OMA" id="HYGCHTH"/>
<reference evidence="1 2" key="1">
    <citation type="journal article" date="2014" name="Curr. Biol.">
        <title>The genome of the clonal raider ant Cerapachys biroi.</title>
        <authorList>
            <person name="Oxley P.R."/>
            <person name="Ji L."/>
            <person name="Fetter-Pruneda I."/>
            <person name="McKenzie S.K."/>
            <person name="Li C."/>
            <person name="Hu H."/>
            <person name="Zhang G."/>
            <person name="Kronauer D.J."/>
        </authorList>
    </citation>
    <scope>NUCLEOTIDE SEQUENCE [LARGE SCALE GENOMIC DNA]</scope>
</reference>
<evidence type="ECO:0008006" key="3">
    <source>
        <dbReference type="Google" id="ProtNLM"/>
    </source>
</evidence>
<dbReference type="InterPro" id="IPR036397">
    <property type="entry name" value="RNaseH_sf"/>
</dbReference>
<gene>
    <name evidence="1" type="ORF">X777_05036</name>
</gene>
<dbReference type="STRING" id="2015173.A0A026WGD1"/>
<name>A0A026WGD1_OOCBI</name>
<keyword evidence="2" id="KW-1185">Reference proteome</keyword>
<accession>A0A026WGD1</accession>